<keyword evidence="7" id="KW-0067">ATP-binding</keyword>
<dbReference type="EMBL" id="AVOT02045014">
    <property type="protein sequence ID" value="MBW0540364.1"/>
    <property type="molecule type" value="Genomic_DNA"/>
</dbReference>
<dbReference type="OrthoDB" id="10261062at2759"/>
<dbReference type="GO" id="GO:0016779">
    <property type="term" value="F:nucleotidyltransferase activity"/>
    <property type="evidence" value="ECO:0007669"/>
    <property type="project" value="UniProtKB-KW"/>
</dbReference>
<keyword evidence="10" id="KW-1185">Reference proteome</keyword>
<evidence type="ECO:0000256" key="6">
    <source>
        <dbReference type="ARBA" id="ARBA00022786"/>
    </source>
</evidence>
<evidence type="ECO:0000313" key="9">
    <source>
        <dbReference type="EMBL" id="MBW0540364.1"/>
    </source>
</evidence>
<dbReference type="GO" id="GO:0002143">
    <property type="term" value="P:tRNA wobble position uridine thiolation"/>
    <property type="evidence" value="ECO:0007669"/>
    <property type="project" value="TreeGrafter"/>
</dbReference>
<evidence type="ECO:0000256" key="1">
    <source>
        <dbReference type="ARBA" id="ARBA00004514"/>
    </source>
</evidence>
<keyword evidence="3" id="KW-0819">tRNA processing</keyword>
<evidence type="ECO:0000256" key="5">
    <source>
        <dbReference type="ARBA" id="ARBA00022741"/>
    </source>
</evidence>
<gene>
    <name evidence="9" type="ORF">O181_080079</name>
</gene>
<dbReference type="PANTHER" id="PTHR10953:SF102">
    <property type="entry name" value="ADENYLYLTRANSFERASE AND SULFURTRANSFERASE MOCS3"/>
    <property type="match status" value="1"/>
</dbReference>
<dbReference type="InterPro" id="IPR035985">
    <property type="entry name" value="Ubiquitin-activating_enz"/>
</dbReference>
<feature type="domain" description="Rhodanese" evidence="8">
    <location>
        <begin position="384"/>
        <end position="488"/>
    </location>
</feature>
<evidence type="ECO:0000313" key="10">
    <source>
        <dbReference type="Proteomes" id="UP000765509"/>
    </source>
</evidence>
<accession>A0A9Q3FK68</accession>
<protein>
    <recommendedName>
        <fullName evidence="8">Rhodanese domain-containing protein</fullName>
    </recommendedName>
</protein>
<keyword evidence="6" id="KW-0833">Ubl conjugation pathway</keyword>
<dbReference type="InterPro" id="IPR045886">
    <property type="entry name" value="ThiF/MoeB/HesA"/>
</dbReference>
<dbReference type="Gene3D" id="3.40.250.10">
    <property type="entry name" value="Rhodanese-like domain"/>
    <property type="match status" value="1"/>
</dbReference>
<comment type="subcellular location">
    <subcellularLocation>
        <location evidence="1">Cytoplasm</location>
        <location evidence="1">Cytosol</location>
    </subcellularLocation>
</comment>
<dbReference type="Pfam" id="PF00581">
    <property type="entry name" value="Rhodanese"/>
    <property type="match status" value="1"/>
</dbReference>
<dbReference type="GO" id="GO:0004792">
    <property type="term" value="F:thiosulfate-cyanide sulfurtransferase activity"/>
    <property type="evidence" value="ECO:0007669"/>
    <property type="project" value="TreeGrafter"/>
</dbReference>
<reference evidence="9" key="1">
    <citation type="submission" date="2021-03" db="EMBL/GenBank/DDBJ databases">
        <title>Draft genome sequence of rust myrtle Austropuccinia psidii MF-1, a brazilian biotype.</title>
        <authorList>
            <person name="Quecine M.C."/>
            <person name="Pachon D.M.R."/>
            <person name="Bonatelli M.L."/>
            <person name="Correr F.H."/>
            <person name="Franceschini L.M."/>
            <person name="Leite T.F."/>
            <person name="Margarido G.R.A."/>
            <person name="Almeida C.A."/>
            <person name="Ferrarezi J.A."/>
            <person name="Labate C.A."/>
        </authorList>
    </citation>
    <scope>NUCLEOTIDE SEQUENCE</scope>
    <source>
        <strain evidence="9">MF-1</strain>
    </source>
</reference>
<dbReference type="InterPro" id="IPR036873">
    <property type="entry name" value="Rhodanese-like_dom_sf"/>
</dbReference>
<evidence type="ECO:0000256" key="2">
    <source>
        <dbReference type="ARBA" id="ARBA00022679"/>
    </source>
</evidence>
<organism evidence="9 10">
    <name type="scientific">Austropuccinia psidii MF-1</name>
    <dbReference type="NCBI Taxonomy" id="1389203"/>
    <lineage>
        <taxon>Eukaryota</taxon>
        <taxon>Fungi</taxon>
        <taxon>Dikarya</taxon>
        <taxon>Basidiomycota</taxon>
        <taxon>Pucciniomycotina</taxon>
        <taxon>Pucciniomycetes</taxon>
        <taxon>Pucciniales</taxon>
        <taxon>Sphaerophragmiaceae</taxon>
        <taxon>Austropuccinia</taxon>
    </lineage>
</organism>
<dbReference type="FunFam" id="3.40.50.720:FF:000033">
    <property type="entry name" value="Adenylyltransferase and sulfurtransferase MOCS3"/>
    <property type="match status" value="1"/>
</dbReference>
<dbReference type="PANTHER" id="PTHR10953">
    <property type="entry name" value="UBIQUITIN-ACTIVATING ENZYME E1"/>
    <property type="match status" value="1"/>
</dbReference>
<evidence type="ECO:0000259" key="8">
    <source>
        <dbReference type="PROSITE" id="PS50206"/>
    </source>
</evidence>
<proteinExistence type="predicted"/>
<dbReference type="SMART" id="SM00450">
    <property type="entry name" value="RHOD"/>
    <property type="match status" value="1"/>
</dbReference>
<keyword evidence="4" id="KW-0548">Nucleotidyltransferase</keyword>
<comment type="caution">
    <text evidence="9">The sequence shown here is derived from an EMBL/GenBank/DDBJ whole genome shotgun (WGS) entry which is preliminary data.</text>
</comment>
<evidence type="ECO:0000256" key="3">
    <source>
        <dbReference type="ARBA" id="ARBA00022694"/>
    </source>
</evidence>
<keyword evidence="5" id="KW-0547">Nucleotide-binding</keyword>
<sequence>MTFSSHPNQINDTNTRSIPDIIAEIQSTQEKLSQLNLELIHASNRSQNHHKNFNPQVQHLGLRDYIRYGRQMIVSDMGLPAQLKLSQASVLVIGAGGLGCPALLYLVRAGVGNISIVDHDLVEISNLHRQVLHSECTIGMNKAESAKINLLPGNSSVKIKAYPTPFTFEMITESNFQRSRGLKACLPSLAHFTLVLDCTDNPETRYLISDACAAHGIPLVSGAALRTEGHLSVWNLPSTQQNHPSIRGPCYRCIFPETNQLRIERCADEGVLGPAVGVVGVLMAWEAICLLIGNHDLKPKLLLVPSFRNVKLRNAKPDCKGCSDAGKKAFIRHVESQLPHKSESDKELIFKAMCSSGTCSLANPQNAFASNRITTRQLLSGERKLSEFRLVDVRPETQFGICSLPKSINIPIAKFLQHSQSTFQKFEQITWTKEAESRPPAWLVVCRRGIDSLPAAKALKQIVPESEEVFDLEGGLEAYAKEVDRSFPIY</sequence>
<dbReference type="Gene3D" id="3.40.50.720">
    <property type="entry name" value="NAD(P)-binding Rossmann-like Domain"/>
    <property type="match status" value="1"/>
</dbReference>
<dbReference type="CDD" id="cd00757">
    <property type="entry name" value="ThiF_MoeB_HesA_family"/>
    <property type="match status" value="1"/>
</dbReference>
<keyword evidence="2" id="KW-0808">Transferase</keyword>
<dbReference type="GO" id="GO:0032447">
    <property type="term" value="P:protein urmylation"/>
    <property type="evidence" value="ECO:0007669"/>
    <property type="project" value="TreeGrafter"/>
</dbReference>
<evidence type="ECO:0000256" key="7">
    <source>
        <dbReference type="ARBA" id="ARBA00022840"/>
    </source>
</evidence>
<dbReference type="PROSITE" id="PS50206">
    <property type="entry name" value="RHODANESE_3"/>
    <property type="match status" value="1"/>
</dbReference>
<dbReference type="SUPFAM" id="SSF52821">
    <property type="entry name" value="Rhodanese/Cell cycle control phosphatase"/>
    <property type="match status" value="1"/>
</dbReference>
<dbReference type="GO" id="GO:0005829">
    <property type="term" value="C:cytosol"/>
    <property type="evidence" value="ECO:0007669"/>
    <property type="project" value="UniProtKB-SubCell"/>
</dbReference>
<dbReference type="GO" id="GO:0042292">
    <property type="term" value="F:URM1 activating enzyme activity"/>
    <property type="evidence" value="ECO:0007669"/>
    <property type="project" value="TreeGrafter"/>
</dbReference>
<dbReference type="SUPFAM" id="SSF69572">
    <property type="entry name" value="Activating enzymes of the ubiquitin-like proteins"/>
    <property type="match status" value="1"/>
</dbReference>
<dbReference type="Pfam" id="PF00899">
    <property type="entry name" value="ThiF"/>
    <property type="match status" value="1"/>
</dbReference>
<dbReference type="Proteomes" id="UP000765509">
    <property type="component" value="Unassembled WGS sequence"/>
</dbReference>
<name>A0A9Q3FK68_9BASI</name>
<dbReference type="InterPro" id="IPR001763">
    <property type="entry name" value="Rhodanese-like_dom"/>
</dbReference>
<evidence type="ECO:0000256" key="4">
    <source>
        <dbReference type="ARBA" id="ARBA00022695"/>
    </source>
</evidence>
<dbReference type="GO" id="GO:0005524">
    <property type="term" value="F:ATP binding"/>
    <property type="evidence" value="ECO:0007669"/>
    <property type="project" value="UniProtKB-KW"/>
</dbReference>
<dbReference type="AlphaFoldDB" id="A0A9Q3FK68"/>
<dbReference type="InterPro" id="IPR000594">
    <property type="entry name" value="ThiF_NAD_FAD-bd"/>
</dbReference>